<protein>
    <submittedName>
        <fullName evidence="1">Uncharacterized protein</fullName>
    </submittedName>
</protein>
<accession>A0A3R8QW11</accession>
<evidence type="ECO:0000313" key="1">
    <source>
        <dbReference type="EMBL" id="RRO12096.1"/>
    </source>
</evidence>
<organism evidence="1 2">
    <name type="scientific">Pectobacterium aquaticum</name>
    <dbReference type="NCBI Taxonomy" id="2204145"/>
    <lineage>
        <taxon>Bacteria</taxon>
        <taxon>Pseudomonadati</taxon>
        <taxon>Pseudomonadota</taxon>
        <taxon>Gammaproteobacteria</taxon>
        <taxon>Enterobacterales</taxon>
        <taxon>Pectobacteriaceae</taxon>
        <taxon>Pectobacterium</taxon>
    </lineage>
</organism>
<proteinExistence type="predicted"/>
<keyword evidence="2" id="KW-1185">Reference proteome</keyword>
<gene>
    <name evidence="1" type="ORF">DMB85_001405</name>
</gene>
<sequence length="135" mass="15332">MATNKKRPERHIRCLNEEEPIKMSLINVLRLYLDDECKDDVISQLKSHGIDVNYTVNYSASSAGSLVATFRTATEAAKKILAVLKNLSKKREITFVVILEDNKSINLNFNDIPHSEILEIIDKAEAMISKKKEEN</sequence>
<reference evidence="1" key="1">
    <citation type="submission" date="2018-11" db="EMBL/GenBank/DDBJ databases">
        <title>Draft genome sequences of proposed Pectobacterium aquaticum sp. nov. isolated in France from fresh water.</title>
        <authorList>
            <person name="Pedron J."/>
            <person name="Barny M.A."/>
        </authorList>
    </citation>
    <scope>NUCLEOTIDE SEQUENCE [LARGE SCALE GENOMIC DNA]</scope>
    <source>
        <strain evidence="1">A35-S23-M15</strain>
    </source>
</reference>
<evidence type="ECO:0000313" key="2">
    <source>
        <dbReference type="Proteomes" id="UP000256817"/>
    </source>
</evidence>
<name>A0A3R8QW11_9GAMM</name>
<dbReference type="EMBL" id="QHJW02000002">
    <property type="protein sequence ID" value="RRO12096.1"/>
    <property type="molecule type" value="Genomic_DNA"/>
</dbReference>
<comment type="caution">
    <text evidence="1">The sequence shown here is derived from an EMBL/GenBank/DDBJ whole genome shotgun (WGS) entry which is preliminary data.</text>
</comment>
<dbReference type="RefSeq" id="WP_125233395.1">
    <property type="nucleotide sequence ID" value="NZ_QHJW02000002.1"/>
</dbReference>
<dbReference type="Proteomes" id="UP000256817">
    <property type="component" value="Unassembled WGS sequence"/>
</dbReference>